<feature type="compositionally biased region" description="Low complexity" evidence="1">
    <location>
        <begin position="371"/>
        <end position="383"/>
    </location>
</feature>
<dbReference type="Proteomes" id="UP001235939">
    <property type="component" value="Chromosome 01"/>
</dbReference>
<feature type="compositionally biased region" description="Acidic residues" evidence="1">
    <location>
        <begin position="451"/>
        <end position="460"/>
    </location>
</feature>
<name>A0ABY6JYV3_9ARAC</name>
<feature type="compositionally biased region" description="Low complexity" evidence="1">
    <location>
        <begin position="429"/>
        <end position="439"/>
    </location>
</feature>
<feature type="compositionally biased region" description="Basic and acidic residues" evidence="1">
    <location>
        <begin position="385"/>
        <end position="395"/>
    </location>
</feature>
<evidence type="ECO:0000256" key="1">
    <source>
        <dbReference type="SAM" id="MobiDB-lite"/>
    </source>
</evidence>
<dbReference type="EMBL" id="CP092863">
    <property type="protein sequence ID" value="UYV60815.1"/>
    <property type="molecule type" value="Genomic_DNA"/>
</dbReference>
<dbReference type="InterPro" id="IPR039165">
    <property type="entry name" value="CREBRF"/>
</dbReference>
<dbReference type="InterPro" id="IPR046347">
    <property type="entry name" value="bZIP_sf"/>
</dbReference>
<dbReference type="InterPro" id="IPR036397">
    <property type="entry name" value="RNaseH_sf"/>
</dbReference>
<sequence length="804" mass="88453">MELCTPLLKNNCNLEKYAADEFHISLIWTKNLTALLKRYEEEGNNFLDQIVTGDESWCYHYDPSPKRASMEWKRGDSPRPKKKNQVSTFGRQRMNSDLYCDILVNKLKPGIRNKRRGKLSKGVLFLHDNARPHTSCKTVSTIIKLGFEVLEHPAYSPDLAPSDYFLFGLLKKELKGKRFDSDEDVQKVVKIFFTRFLRVPIKRVLDFEAEPIQSTNQWGFPDNVKIEDIFQVEQGDLNLSPTLAELNASTDQLSMDPTSTFEYILPFSPDDGHLEAASAPSSSISKPLVVSAASSSTAAENQVMKGASGGANFMETSVTSMDWSFDPIPIKQEMKPNILLSTLSSSCPATSHFAPSAWRSNPLMPKKEMGSSELSSPSLLFSPDTEDRKPIRIKPEPSLLSTSAPVGCGLLAGRLPSLRQRNNSNTDKSLGSLSSLSISNDEGFDSHDGEDSNGDDDLSSDGESLFTEEPGAEDRASLMLDLSSTAGCKKKKRYFWQYNTQSKGPKGSRLQLDASGAADPHVFHDVADPVFSADGLAPPGVKHSGKARRGDGNDLTPNPRKLFSIGLELRKLNKVINELAPSGPEMDLDARPVTRKEKNKLASRACRLKKKAQHEANKLKLHGLQDEHKKLLTFLGQMRGMLLTAVQGESTRDQLALLSQEIGVVATQTSKFHKPACEACTYVAYLGHRTKRNDALSMHRAAIVWPLAPAIIEVQSAWFKITLIDEVPMVAGQTTEFVNSVLEKVSHGDPSGAEVESNEGSGLIRIGFLSSVSGLKSREGEESSDDPISFLGIRGLLRQAEGAK</sequence>
<evidence type="ECO:0000313" key="4">
    <source>
        <dbReference type="Proteomes" id="UP001235939"/>
    </source>
</evidence>
<accession>A0ABY6JYV3</accession>
<feature type="region of interest" description="Disordered" evidence="1">
    <location>
        <begin position="352"/>
        <end position="398"/>
    </location>
</feature>
<evidence type="ECO:0000259" key="2">
    <source>
        <dbReference type="PROSITE" id="PS00036"/>
    </source>
</evidence>
<feature type="region of interest" description="Disordered" evidence="1">
    <location>
        <begin position="534"/>
        <end position="559"/>
    </location>
</feature>
<protein>
    <submittedName>
        <fullName evidence="3">CREBRF</fullName>
    </submittedName>
</protein>
<dbReference type="PANTHER" id="PTHR21552:SF2">
    <property type="entry name" value="CREB3 REGULATORY FACTOR"/>
    <property type="match status" value="1"/>
</dbReference>
<reference evidence="3 4" key="1">
    <citation type="submission" date="2022-01" db="EMBL/GenBank/DDBJ databases">
        <title>A chromosomal length assembly of Cordylochernes scorpioides.</title>
        <authorList>
            <person name="Zeh D."/>
            <person name="Zeh J."/>
        </authorList>
    </citation>
    <scope>NUCLEOTIDE SEQUENCE [LARGE SCALE GENOMIC DNA]</scope>
    <source>
        <strain evidence="3">IN4F17</strain>
        <tissue evidence="3">Whole Body</tissue>
    </source>
</reference>
<keyword evidence="4" id="KW-1185">Reference proteome</keyword>
<proteinExistence type="predicted"/>
<evidence type="ECO:0000313" key="3">
    <source>
        <dbReference type="EMBL" id="UYV60815.1"/>
    </source>
</evidence>
<dbReference type="Gene3D" id="3.30.420.10">
    <property type="entry name" value="Ribonuclease H-like superfamily/Ribonuclease H"/>
    <property type="match status" value="1"/>
</dbReference>
<dbReference type="PANTHER" id="PTHR21552">
    <property type="entry name" value="ADULT RETINA PROTEIN"/>
    <property type="match status" value="1"/>
</dbReference>
<feature type="region of interest" description="Disordered" evidence="1">
    <location>
        <begin position="418"/>
        <end position="473"/>
    </location>
</feature>
<organism evidence="3 4">
    <name type="scientific">Cordylochernes scorpioides</name>
    <dbReference type="NCBI Taxonomy" id="51811"/>
    <lineage>
        <taxon>Eukaryota</taxon>
        <taxon>Metazoa</taxon>
        <taxon>Ecdysozoa</taxon>
        <taxon>Arthropoda</taxon>
        <taxon>Chelicerata</taxon>
        <taxon>Arachnida</taxon>
        <taxon>Pseudoscorpiones</taxon>
        <taxon>Cheliferoidea</taxon>
        <taxon>Chernetidae</taxon>
        <taxon>Cordylochernes</taxon>
    </lineage>
</organism>
<feature type="domain" description="BZIP" evidence="2">
    <location>
        <begin position="595"/>
        <end position="609"/>
    </location>
</feature>
<dbReference type="SUPFAM" id="SSF57959">
    <property type="entry name" value="Leucine zipper domain"/>
    <property type="match status" value="1"/>
</dbReference>
<feature type="region of interest" description="Disordered" evidence="1">
    <location>
        <begin position="68"/>
        <end position="88"/>
    </location>
</feature>
<dbReference type="SMART" id="SM00338">
    <property type="entry name" value="BRLZ"/>
    <property type="match status" value="1"/>
</dbReference>
<feature type="compositionally biased region" description="Polar residues" evidence="1">
    <location>
        <begin position="419"/>
        <end position="428"/>
    </location>
</feature>
<gene>
    <name evidence="3" type="ORF">LAZ67_1002408</name>
</gene>
<dbReference type="CDD" id="cd14809">
    <property type="entry name" value="bZIP_AUREO-like"/>
    <property type="match status" value="1"/>
</dbReference>
<dbReference type="InterPro" id="IPR004827">
    <property type="entry name" value="bZIP"/>
</dbReference>
<dbReference type="PROSITE" id="PS00036">
    <property type="entry name" value="BZIP_BASIC"/>
    <property type="match status" value="1"/>
</dbReference>
<feature type="compositionally biased region" description="Basic and acidic residues" evidence="1">
    <location>
        <begin position="68"/>
        <end position="79"/>
    </location>
</feature>